<reference evidence="6 7" key="1">
    <citation type="submission" date="2011-11" db="EMBL/GenBank/DDBJ databases">
        <title>Complete sequence of Spirochaeta sp. grapes.</title>
        <authorList>
            <consortium name="US DOE Joint Genome Institute"/>
            <person name="Lucas S."/>
            <person name="Han J."/>
            <person name="Lapidus A."/>
            <person name="Cheng J.-F."/>
            <person name="Goodwin L."/>
            <person name="Pitluck S."/>
            <person name="Peters L."/>
            <person name="Ovchinnikova G."/>
            <person name="Munk A.C."/>
            <person name="Detter J.C."/>
            <person name="Han C."/>
            <person name="Tapia R."/>
            <person name="Land M."/>
            <person name="Hauser L."/>
            <person name="Kyrpides N."/>
            <person name="Ivanova N."/>
            <person name="Pagani I."/>
            <person name="Ritalahtilisa K."/>
            <person name="Loeffler F."/>
            <person name="Woyke T."/>
        </authorList>
    </citation>
    <scope>NUCLEOTIDE SEQUENCE [LARGE SCALE GENOMIC DNA]</scope>
    <source>
        <strain evidence="7">ATCC BAA-1885 / DSM 22778 / Grapes</strain>
    </source>
</reference>
<dbReference type="SUPFAM" id="SSF52151">
    <property type="entry name" value="FabD/lysophospholipase-like"/>
    <property type="match status" value="1"/>
</dbReference>
<feature type="active site" description="Nucleophile" evidence="4">
    <location>
        <position position="101"/>
    </location>
</feature>
<dbReference type="InterPro" id="IPR050301">
    <property type="entry name" value="NTE"/>
</dbReference>
<feature type="active site" description="Proton acceptor" evidence="4">
    <location>
        <position position="215"/>
    </location>
</feature>
<dbReference type="PROSITE" id="PS51257">
    <property type="entry name" value="PROKAR_LIPOPROTEIN"/>
    <property type="match status" value="1"/>
</dbReference>
<proteinExistence type="predicted"/>
<accession>G8QS64</accession>
<evidence type="ECO:0000259" key="5">
    <source>
        <dbReference type="PROSITE" id="PS51635"/>
    </source>
</evidence>
<dbReference type="GO" id="GO:0016787">
    <property type="term" value="F:hydrolase activity"/>
    <property type="evidence" value="ECO:0007669"/>
    <property type="project" value="UniProtKB-UniRule"/>
</dbReference>
<dbReference type="PROSITE" id="PS51635">
    <property type="entry name" value="PNPLA"/>
    <property type="match status" value="1"/>
</dbReference>
<dbReference type="Proteomes" id="UP000005632">
    <property type="component" value="Chromosome"/>
</dbReference>
<sequence length="692" mass="76728">MKRLYNVVFFMLMLVIGCNSLFAEVSVALPSNASGDILSANVPIQYGDAAFRQRILDRTKGERTPVGLVLSGGSARAFAHVGVLKYLEEQGIVPDFIISNSMGSIVGLLYAAGMSPGQIYEAISNVSLQTLFDLTFPLEGGLLNSSRFVAKLASILGPELQLENLEIPIMVVTEDLATKRQVQISEGDFYTVLTAAYALPIYFPPVEFKGHLLIDGGITNIVPLDLAYAYADSVIVSTTFYDVDTLNLRNPLTILNVSIDIAKRRKGVEELKKHLDEVVWIRCDVEDFSFMDFAAVKELSEKGYASAALQQDKLAGLYKGLVIPNEEELERQTAMGDRIEAEQKSYRIYSHIKQYSRSHILGLGLESDYIAEDTSFLKDDNTAGVRYTLRAGDLLFSTNAGMGFQANSNSRFSLNPTLLAKVDYFLFDHFKASLAGNALYDIATNSPVFYARENLEGRFLFQDAQLRISLLQGLETISNPQNADSAEYWDGSRYLFNSGIESLFTLSGNPGWNISAVKIGLFYQMLGDFKQFRPFIAANANLGVQETKTGLFADLSTSLRFALDGNGDVPYFLSDRFRTNNATIRSQGHDLTVSTNATNYLIAANMLLGYKPVSFSPSFAELFILENSSIATYFDFLWYQKSEGWMPSMSMGLELHTEFSLLGIRKLPLTIYGGWDQSVDSIVWGFAFNITL</sequence>
<evidence type="ECO:0000256" key="4">
    <source>
        <dbReference type="PROSITE-ProRule" id="PRU01161"/>
    </source>
</evidence>
<dbReference type="EMBL" id="CP003155">
    <property type="protein sequence ID" value="AEV28925.1"/>
    <property type="molecule type" value="Genomic_DNA"/>
</dbReference>
<dbReference type="CDD" id="cd07205">
    <property type="entry name" value="Pat_PNPLA6_PNPLA7_NTE1_like"/>
    <property type="match status" value="1"/>
</dbReference>
<dbReference type="RefSeq" id="WP_014269774.1">
    <property type="nucleotide sequence ID" value="NC_016633.1"/>
</dbReference>
<keyword evidence="3 4" id="KW-0443">Lipid metabolism</keyword>
<dbReference type="eggNOG" id="COG1752">
    <property type="taxonomic scope" value="Bacteria"/>
</dbReference>
<evidence type="ECO:0000256" key="1">
    <source>
        <dbReference type="ARBA" id="ARBA00022801"/>
    </source>
</evidence>
<feature type="domain" description="PNPLA" evidence="5">
    <location>
        <begin position="68"/>
        <end position="228"/>
    </location>
</feature>
<dbReference type="InterPro" id="IPR016035">
    <property type="entry name" value="Acyl_Trfase/lysoPLipase"/>
</dbReference>
<evidence type="ECO:0000313" key="6">
    <source>
        <dbReference type="EMBL" id="AEV28925.1"/>
    </source>
</evidence>
<protein>
    <submittedName>
        <fullName evidence="6">Putative esterase of the alpha-beta hydrolase superfamily</fullName>
    </submittedName>
</protein>
<keyword evidence="7" id="KW-1185">Reference proteome</keyword>
<name>G8QS64_SPHPG</name>
<dbReference type="Pfam" id="PF01734">
    <property type="entry name" value="Patatin"/>
    <property type="match status" value="1"/>
</dbReference>
<dbReference type="HOGENOM" id="CLU_404343_0_0_12"/>
<dbReference type="Gene3D" id="3.40.1090.10">
    <property type="entry name" value="Cytosolic phospholipase A2 catalytic domain"/>
    <property type="match status" value="2"/>
</dbReference>
<organism evidence="6 7">
    <name type="scientific">Sphaerochaeta pleomorpha (strain ATCC BAA-1885 / DSM 22778 / Grapes)</name>
    <dbReference type="NCBI Taxonomy" id="158190"/>
    <lineage>
        <taxon>Bacteria</taxon>
        <taxon>Pseudomonadati</taxon>
        <taxon>Spirochaetota</taxon>
        <taxon>Spirochaetia</taxon>
        <taxon>Spirochaetales</taxon>
        <taxon>Sphaerochaetaceae</taxon>
        <taxon>Sphaerochaeta</taxon>
    </lineage>
</organism>
<evidence type="ECO:0000256" key="2">
    <source>
        <dbReference type="ARBA" id="ARBA00022963"/>
    </source>
</evidence>
<dbReference type="KEGG" id="sgp:SpiGrapes_1102"/>
<dbReference type="PANTHER" id="PTHR14226">
    <property type="entry name" value="NEUROPATHY TARGET ESTERASE/SWISS CHEESE D.MELANOGASTER"/>
    <property type="match status" value="1"/>
</dbReference>
<dbReference type="PANTHER" id="PTHR14226:SF29">
    <property type="entry name" value="NEUROPATHY TARGET ESTERASE SWS"/>
    <property type="match status" value="1"/>
</dbReference>
<keyword evidence="2 4" id="KW-0442">Lipid degradation</keyword>
<evidence type="ECO:0000313" key="7">
    <source>
        <dbReference type="Proteomes" id="UP000005632"/>
    </source>
</evidence>
<dbReference type="GO" id="GO:0016042">
    <property type="term" value="P:lipid catabolic process"/>
    <property type="evidence" value="ECO:0007669"/>
    <property type="project" value="UniProtKB-UniRule"/>
</dbReference>
<feature type="short sequence motif" description="DGA/G" evidence="4">
    <location>
        <begin position="215"/>
        <end position="217"/>
    </location>
</feature>
<dbReference type="InterPro" id="IPR002641">
    <property type="entry name" value="PNPLA_dom"/>
</dbReference>
<keyword evidence="1 4" id="KW-0378">Hydrolase</keyword>
<dbReference type="AlphaFoldDB" id="G8QS64"/>
<gene>
    <name evidence="6" type="ordered locus">SpiGrapes_1102</name>
</gene>
<evidence type="ECO:0000256" key="3">
    <source>
        <dbReference type="ARBA" id="ARBA00023098"/>
    </source>
</evidence>
<comment type="caution">
    <text evidence="4">Lacks conserved residue(s) required for the propagation of feature annotation.</text>
</comment>